<dbReference type="PANTHER" id="PTHR41533:SF2">
    <property type="entry name" value="BLR7131 PROTEIN"/>
    <property type="match status" value="1"/>
</dbReference>
<evidence type="ECO:0000313" key="9">
    <source>
        <dbReference type="EMBL" id="TPG57994.1"/>
    </source>
</evidence>
<dbReference type="CDD" id="cd16913">
    <property type="entry name" value="YkuD_like"/>
    <property type="match status" value="1"/>
</dbReference>
<comment type="caution">
    <text evidence="9">The sequence shown here is derived from an EMBL/GenBank/DDBJ whole genome shotgun (WGS) entry which is preliminary data.</text>
</comment>
<evidence type="ECO:0000256" key="7">
    <source>
        <dbReference type="PROSITE-ProRule" id="PRU01373"/>
    </source>
</evidence>
<proteinExistence type="inferred from homology"/>
<dbReference type="UniPathway" id="UPA00219"/>
<dbReference type="EMBL" id="RCYZ01000018">
    <property type="protein sequence ID" value="TPG57994.1"/>
    <property type="molecule type" value="Genomic_DNA"/>
</dbReference>
<keyword evidence="3" id="KW-0808">Transferase</keyword>
<dbReference type="GO" id="GO:0008360">
    <property type="term" value="P:regulation of cell shape"/>
    <property type="evidence" value="ECO:0007669"/>
    <property type="project" value="UniProtKB-UniRule"/>
</dbReference>
<dbReference type="InterPro" id="IPR045380">
    <property type="entry name" value="LD_TPept_scaffold_dom"/>
</dbReference>
<comment type="pathway">
    <text evidence="1 7">Cell wall biogenesis; peptidoglycan biosynthesis.</text>
</comment>
<keyword evidence="5 7" id="KW-0573">Peptidoglycan synthesis</keyword>
<keyword evidence="6 7" id="KW-0961">Cell wall biogenesis/degradation</keyword>
<feature type="active site" description="Nucleophile" evidence="7">
    <location>
        <position position="396"/>
    </location>
</feature>
<dbReference type="InterPro" id="IPR052905">
    <property type="entry name" value="LD-transpeptidase_YkuD-like"/>
</dbReference>
<dbReference type="GO" id="GO:0004180">
    <property type="term" value="F:carboxypeptidase activity"/>
    <property type="evidence" value="ECO:0007669"/>
    <property type="project" value="UniProtKB-ARBA"/>
</dbReference>
<reference evidence="9 10" key="1">
    <citation type="journal article" date="2019" name="Environ. Microbiol.">
        <title>Species interactions and distinct microbial communities in high Arctic permafrost affected cryosols are associated with the CH4 and CO2 gas fluxes.</title>
        <authorList>
            <person name="Altshuler I."/>
            <person name="Hamel J."/>
            <person name="Turney S."/>
            <person name="Magnuson E."/>
            <person name="Levesque R."/>
            <person name="Greer C."/>
            <person name="Whyte L.G."/>
        </authorList>
    </citation>
    <scope>NUCLEOTIDE SEQUENCE [LARGE SCALE GENOMIC DNA]</scope>
    <source>
        <strain evidence="9 10">S9.2P</strain>
    </source>
</reference>
<dbReference type="PANTHER" id="PTHR41533">
    <property type="entry name" value="L,D-TRANSPEPTIDASE HI_1667-RELATED"/>
    <property type="match status" value="1"/>
</dbReference>
<name>A0A502G8B0_9BACT</name>
<evidence type="ECO:0000256" key="6">
    <source>
        <dbReference type="ARBA" id="ARBA00023316"/>
    </source>
</evidence>
<evidence type="ECO:0000313" key="10">
    <source>
        <dbReference type="Proteomes" id="UP000317646"/>
    </source>
</evidence>
<dbReference type="SUPFAM" id="SSF141523">
    <property type="entry name" value="L,D-transpeptidase catalytic domain-like"/>
    <property type="match status" value="1"/>
</dbReference>
<evidence type="ECO:0000256" key="5">
    <source>
        <dbReference type="ARBA" id="ARBA00022984"/>
    </source>
</evidence>
<dbReference type="Pfam" id="PF20142">
    <property type="entry name" value="Scaffold"/>
    <property type="match status" value="1"/>
</dbReference>
<evidence type="ECO:0000256" key="1">
    <source>
        <dbReference type="ARBA" id="ARBA00004752"/>
    </source>
</evidence>
<keyword evidence="4 7" id="KW-0133">Cell shape</keyword>
<dbReference type="InterPro" id="IPR038063">
    <property type="entry name" value="Transpep_catalytic_dom"/>
</dbReference>
<organism evidence="9 10">
    <name type="scientific">Hymenobacter nivis</name>
    <dbReference type="NCBI Taxonomy" id="1850093"/>
    <lineage>
        <taxon>Bacteria</taxon>
        <taxon>Pseudomonadati</taxon>
        <taxon>Bacteroidota</taxon>
        <taxon>Cytophagia</taxon>
        <taxon>Cytophagales</taxon>
        <taxon>Hymenobacteraceae</taxon>
        <taxon>Hymenobacter</taxon>
    </lineage>
</organism>
<evidence type="ECO:0000256" key="2">
    <source>
        <dbReference type="ARBA" id="ARBA00005992"/>
    </source>
</evidence>
<protein>
    <recommendedName>
        <fullName evidence="8">L,D-TPase catalytic domain-containing protein</fullName>
    </recommendedName>
</protein>
<sequence>MLLAARCGPAPTQSGPPATRPVVTTVQGDSSVAAAIRVLLDTTSASAAGRAAARPGLQAGAEVRAFYGPAGAPVWLVGAGPGPDAAAALALLAQAPAHGLRPADYGGERLLLLRDSLAGPGEPVGRASQKARFDVYLSDAVLGFMRDVSRGRLHRYTASAREKAAGPGGQPGPQLRAALAGHAVPAAMLAGQPANREYRQLQQALAQWLALPSAPDSAVRQRARYEQVAANLERWRWDALPPAPDYVLINLAACELLVVARDSVQRRYRVVVGKPTTPTPILSSIIDHFTLAPDWHVPRSIATREMLPQLKRDAGYLASHNYALYDARGRLLNARRINWARVTVRNFSYTIRQSAGCDNALGNIVFRFANPYSVYVHDTPERQVFARPYRALSHGCVRLETPFVLAAYLLRRGGQPVQLPSEAECARQPRPRDVRLRRPMPLFVRYATCTAEGGRLRFLPDPYHRDETIRRGLFGPSLTP</sequence>
<evidence type="ECO:0000256" key="3">
    <source>
        <dbReference type="ARBA" id="ARBA00022679"/>
    </source>
</evidence>
<accession>A0A502G8B0</accession>
<dbReference type="GO" id="GO:0071555">
    <property type="term" value="P:cell wall organization"/>
    <property type="evidence" value="ECO:0007669"/>
    <property type="project" value="UniProtKB-UniRule"/>
</dbReference>
<evidence type="ECO:0000256" key="4">
    <source>
        <dbReference type="ARBA" id="ARBA00022960"/>
    </source>
</evidence>
<feature type="domain" description="L,D-TPase catalytic" evidence="8">
    <location>
        <begin position="245"/>
        <end position="420"/>
    </location>
</feature>
<dbReference type="PROSITE" id="PS52029">
    <property type="entry name" value="LD_TPASE"/>
    <property type="match status" value="1"/>
</dbReference>
<dbReference type="GO" id="GO:0016740">
    <property type="term" value="F:transferase activity"/>
    <property type="evidence" value="ECO:0007669"/>
    <property type="project" value="UniProtKB-KW"/>
</dbReference>
<keyword evidence="10" id="KW-1185">Reference proteome</keyword>
<dbReference type="AlphaFoldDB" id="A0A502G8B0"/>
<feature type="active site" description="Proton donor/acceptor" evidence="7">
    <location>
        <position position="377"/>
    </location>
</feature>
<dbReference type="Proteomes" id="UP000317646">
    <property type="component" value="Unassembled WGS sequence"/>
</dbReference>
<evidence type="ECO:0000259" key="8">
    <source>
        <dbReference type="PROSITE" id="PS52029"/>
    </source>
</evidence>
<dbReference type="Gene3D" id="2.40.440.10">
    <property type="entry name" value="L,D-transpeptidase catalytic domain-like"/>
    <property type="match status" value="1"/>
</dbReference>
<dbReference type="Pfam" id="PF03734">
    <property type="entry name" value="YkuD"/>
    <property type="match status" value="1"/>
</dbReference>
<gene>
    <name evidence="9" type="ORF">EAH73_22640</name>
</gene>
<dbReference type="InterPro" id="IPR005490">
    <property type="entry name" value="LD_TPept_cat_dom"/>
</dbReference>
<dbReference type="GO" id="GO:0009252">
    <property type="term" value="P:peptidoglycan biosynthetic process"/>
    <property type="evidence" value="ECO:0007669"/>
    <property type="project" value="UniProtKB-UniPathway"/>
</dbReference>
<comment type="similarity">
    <text evidence="2">Belongs to the YkuD family.</text>
</comment>